<evidence type="ECO:0000256" key="5">
    <source>
        <dbReference type="ARBA" id="ARBA00023054"/>
    </source>
</evidence>
<comment type="similarity">
    <text evidence="2">Belongs to the DivIVA family.</text>
</comment>
<evidence type="ECO:0000256" key="4">
    <source>
        <dbReference type="ARBA" id="ARBA00022618"/>
    </source>
</evidence>
<comment type="caution">
    <text evidence="8">The sequence shown here is derived from an EMBL/GenBank/DDBJ whole genome shotgun (WGS) entry which is preliminary data.</text>
</comment>
<evidence type="ECO:0000313" key="9">
    <source>
        <dbReference type="Proteomes" id="UP001314796"/>
    </source>
</evidence>
<dbReference type="PANTHER" id="PTHR35794:SF2">
    <property type="entry name" value="CELL DIVISION PROTEIN DIVIVA"/>
    <property type="match status" value="1"/>
</dbReference>
<accession>A0ABS2NNL3</accession>
<dbReference type="RefSeq" id="WP_204400859.1">
    <property type="nucleotide sequence ID" value="NZ_JAFBEE010000005.1"/>
</dbReference>
<proteinExistence type="inferred from homology"/>
<keyword evidence="9" id="KW-1185">Reference proteome</keyword>
<feature type="coiled-coil region" evidence="7">
    <location>
        <begin position="35"/>
        <end position="69"/>
    </location>
</feature>
<sequence length="153" mass="17890">MITPLDIQNKEFKKGMRGYKEDEVDEFLDVVMVDYEKLYKENMELKDKVERVNQQIEQYKNIEETLKNTLVVAQNAAEDVKANAIKQAELILQESEGRGKEIIEKANKEVEKIRAEYEDVKKHMQIFKTRYKTLLQSQIDAVLDACDEISGEE</sequence>
<keyword evidence="4 8" id="KW-0132">Cell division</keyword>
<evidence type="ECO:0000256" key="6">
    <source>
        <dbReference type="ARBA" id="ARBA00023306"/>
    </source>
</evidence>
<evidence type="ECO:0000256" key="2">
    <source>
        <dbReference type="ARBA" id="ARBA00009008"/>
    </source>
</evidence>
<dbReference type="InterPro" id="IPR007793">
    <property type="entry name" value="DivIVA_fam"/>
</dbReference>
<dbReference type="Pfam" id="PF05103">
    <property type="entry name" value="DivIVA"/>
    <property type="match status" value="1"/>
</dbReference>
<gene>
    <name evidence="8" type="ORF">JOC73_001045</name>
</gene>
<dbReference type="EMBL" id="JAFBEE010000005">
    <property type="protein sequence ID" value="MBM7614533.1"/>
    <property type="molecule type" value="Genomic_DNA"/>
</dbReference>
<name>A0ABS2NNL3_9FIRM</name>
<dbReference type="InterPro" id="IPR019933">
    <property type="entry name" value="DivIVA_domain"/>
</dbReference>
<evidence type="ECO:0000256" key="1">
    <source>
        <dbReference type="ARBA" id="ARBA00004496"/>
    </source>
</evidence>
<evidence type="ECO:0000313" key="8">
    <source>
        <dbReference type="EMBL" id="MBM7614533.1"/>
    </source>
</evidence>
<protein>
    <submittedName>
        <fullName evidence="8">Cell division initiation protein</fullName>
    </submittedName>
</protein>
<keyword evidence="3" id="KW-0963">Cytoplasm</keyword>
<dbReference type="PANTHER" id="PTHR35794">
    <property type="entry name" value="CELL DIVISION PROTEIN DIVIVA"/>
    <property type="match status" value="1"/>
</dbReference>
<dbReference type="GO" id="GO:0051301">
    <property type="term" value="P:cell division"/>
    <property type="evidence" value="ECO:0007669"/>
    <property type="project" value="UniProtKB-KW"/>
</dbReference>
<keyword evidence="5 7" id="KW-0175">Coiled coil</keyword>
<evidence type="ECO:0000256" key="7">
    <source>
        <dbReference type="SAM" id="Coils"/>
    </source>
</evidence>
<evidence type="ECO:0000256" key="3">
    <source>
        <dbReference type="ARBA" id="ARBA00022490"/>
    </source>
</evidence>
<dbReference type="Proteomes" id="UP001314796">
    <property type="component" value="Unassembled WGS sequence"/>
</dbReference>
<keyword evidence="6" id="KW-0131">Cell cycle</keyword>
<comment type="subcellular location">
    <subcellularLocation>
        <location evidence="1">Cytoplasm</location>
    </subcellularLocation>
</comment>
<organism evidence="8 9">
    <name type="scientific">Alkaliphilus hydrothermalis</name>
    <dbReference type="NCBI Taxonomy" id="1482730"/>
    <lineage>
        <taxon>Bacteria</taxon>
        <taxon>Bacillati</taxon>
        <taxon>Bacillota</taxon>
        <taxon>Clostridia</taxon>
        <taxon>Peptostreptococcales</taxon>
        <taxon>Natronincolaceae</taxon>
        <taxon>Alkaliphilus</taxon>
    </lineage>
</organism>
<reference evidence="8 9" key="1">
    <citation type="submission" date="2021-01" db="EMBL/GenBank/DDBJ databases">
        <title>Genomic Encyclopedia of Type Strains, Phase IV (KMG-IV): sequencing the most valuable type-strain genomes for metagenomic binning, comparative biology and taxonomic classification.</title>
        <authorList>
            <person name="Goeker M."/>
        </authorList>
    </citation>
    <scope>NUCLEOTIDE SEQUENCE [LARGE SCALE GENOMIC DNA]</scope>
    <source>
        <strain evidence="8 9">DSM 25890</strain>
    </source>
</reference>
<dbReference type="NCBIfam" id="TIGR03544">
    <property type="entry name" value="DivI1A_domain"/>
    <property type="match status" value="1"/>
</dbReference>
<dbReference type="Gene3D" id="6.10.250.660">
    <property type="match status" value="1"/>
</dbReference>